<evidence type="ECO:0000256" key="1">
    <source>
        <dbReference type="SAM" id="MobiDB-lite"/>
    </source>
</evidence>
<protein>
    <submittedName>
        <fullName evidence="2">Uncharacterized protein</fullName>
    </submittedName>
</protein>
<proteinExistence type="predicted"/>
<feature type="compositionally biased region" description="Polar residues" evidence="1">
    <location>
        <begin position="446"/>
        <end position="455"/>
    </location>
</feature>
<dbReference type="InterPro" id="IPR059179">
    <property type="entry name" value="MLKL-like_MCAfunc"/>
</dbReference>
<accession>A0A067TSG4</accession>
<feature type="compositionally biased region" description="Basic and acidic residues" evidence="1">
    <location>
        <begin position="248"/>
        <end position="355"/>
    </location>
</feature>
<feature type="region of interest" description="Disordered" evidence="1">
    <location>
        <begin position="248"/>
        <end position="369"/>
    </location>
</feature>
<feature type="region of interest" description="Disordered" evidence="1">
    <location>
        <begin position="386"/>
        <end position="460"/>
    </location>
</feature>
<name>A0A067TSG4_GALM3</name>
<dbReference type="HOGENOM" id="CLU_479827_0_0_1"/>
<feature type="region of interest" description="Disordered" evidence="1">
    <location>
        <begin position="527"/>
        <end position="568"/>
    </location>
</feature>
<feature type="compositionally biased region" description="Basic residues" evidence="1">
    <location>
        <begin position="435"/>
        <end position="444"/>
    </location>
</feature>
<organism evidence="2 3">
    <name type="scientific">Galerina marginata (strain CBS 339.88)</name>
    <dbReference type="NCBI Taxonomy" id="685588"/>
    <lineage>
        <taxon>Eukaryota</taxon>
        <taxon>Fungi</taxon>
        <taxon>Dikarya</taxon>
        <taxon>Basidiomycota</taxon>
        <taxon>Agaricomycotina</taxon>
        <taxon>Agaricomycetes</taxon>
        <taxon>Agaricomycetidae</taxon>
        <taxon>Agaricales</taxon>
        <taxon>Agaricineae</taxon>
        <taxon>Strophariaceae</taxon>
        <taxon>Galerina</taxon>
    </lineage>
</organism>
<feature type="compositionally biased region" description="Low complexity" evidence="1">
    <location>
        <begin position="532"/>
        <end position="552"/>
    </location>
</feature>
<evidence type="ECO:0000313" key="2">
    <source>
        <dbReference type="EMBL" id="KDR86116.1"/>
    </source>
</evidence>
<feature type="compositionally biased region" description="Basic residues" evidence="1">
    <location>
        <begin position="557"/>
        <end position="568"/>
    </location>
</feature>
<dbReference type="InterPro" id="IPR036537">
    <property type="entry name" value="Adaptor_Cbl_N_dom_sf"/>
</dbReference>
<feature type="region of interest" description="Disordered" evidence="1">
    <location>
        <begin position="192"/>
        <end position="225"/>
    </location>
</feature>
<dbReference type="Proteomes" id="UP000027222">
    <property type="component" value="Unassembled WGS sequence"/>
</dbReference>
<dbReference type="Gene3D" id="1.20.930.20">
    <property type="entry name" value="Adaptor protein Cbl, N-terminal domain"/>
    <property type="match status" value="1"/>
</dbReference>
<dbReference type="STRING" id="685588.A0A067TSG4"/>
<gene>
    <name evidence="2" type="ORF">GALMADRAFT_235354</name>
</gene>
<reference evidence="3" key="1">
    <citation type="journal article" date="2014" name="Proc. Natl. Acad. Sci. U.S.A.">
        <title>Extensive sampling of basidiomycete genomes demonstrates inadequacy of the white-rot/brown-rot paradigm for wood decay fungi.</title>
        <authorList>
            <person name="Riley R."/>
            <person name="Salamov A.A."/>
            <person name="Brown D.W."/>
            <person name="Nagy L.G."/>
            <person name="Floudas D."/>
            <person name="Held B.W."/>
            <person name="Levasseur A."/>
            <person name="Lombard V."/>
            <person name="Morin E."/>
            <person name="Otillar R."/>
            <person name="Lindquist E.A."/>
            <person name="Sun H."/>
            <person name="LaButti K.M."/>
            <person name="Schmutz J."/>
            <person name="Jabbour D."/>
            <person name="Luo H."/>
            <person name="Baker S.E."/>
            <person name="Pisabarro A.G."/>
            <person name="Walton J.D."/>
            <person name="Blanchette R.A."/>
            <person name="Henrissat B."/>
            <person name="Martin F."/>
            <person name="Cullen D."/>
            <person name="Hibbett D.S."/>
            <person name="Grigoriev I.V."/>
        </authorList>
    </citation>
    <scope>NUCLEOTIDE SEQUENCE [LARGE SCALE GENOMIC DNA]</scope>
    <source>
        <strain evidence="3">CBS 339.88</strain>
    </source>
</reference>
<dbReference type="EMBL" id="KL142367">
    <property type="protein sequence ID" value="KDR86116.1"/>
    <property type="molecule type" value="Genomic_DNA"/>
</dbReference>
<evidence type="ECO:0000313" key="3">
    <source>
        <dbReference type="Proteomes" id="UP000027222"/>
    </source>
</evidence>
<dbReference type="CDD" id="cd21037">
    <property type="entry name" value="MLKL_NTD"/>
    <property type="match status" value="1"/>
</dbReference>
<dbReference type="OrthoDB" id="192148at2759"/>
<keyword evidence="3" id="KW-1185">Reference proteome</keyword>
<sequence length="568" mass="64866">MSRKVFGKPSKDKSSTDWKDASIEGGILLLTLVQEAAAFSPVPWLKQAAGTTVRIVQTVQAVKENKASYQRLADNATMIIAAILGAYQRSMDKENWPPHELSSVIGDLVRTLEDIKVFVEEKVARNRAVRVIYSIADSMKIKEYGERLNAAISKFEVSSHLNINDVLYQVLKNQKEFKDALDAIGPPKTDAEKVLEKVKEDEDRARKREEEKLQEAKKQKEAEEALELEKVRQEKEALEEWRKLRAEDEARKRDEKSRMEEEARSELLRQRAEDEARMRAEKERAEDEARKREEKSRREEEALRELRRLRAEDEARERAERARKEQVDLDELRKLKAQDEARKRLEAELKAKQQAELESEESSAGHSDVLAELEKYRAREREYLEKKLRSQMKRPSRRKVENEEDEETVVDEEESEEESSEDEEELARLAELAKAKKAGKKKAKSPASQGKQSPVTLDDTMKEQFARMGLNPAAAAAFQSTPPVHPSYSPPYGSYFGSPMYGSPSPSPIPGVGMGYPMTVQGQPYSPPPVFNNYNSGNVTNSNISNLNNDYSVRYPVARRGRRKPKGD</sequence>
<feature type="compositionally biased region" description="Acidic residues" evidence="1">
    <location>
        <begin position="402"/>
        <end position="425"/>
    </location>
</feature>
<dbReference type="GO" id="GO:0007166">
    <property type="term" value="P:cell surface receptor signaling pathway"/>
    <property type="evidence" value="ECO:0007669"/>
    <property type="project" value="InterPro"/>
</dbReference>
<dbReference type="AlphaFoldDB" id="A0A067TSG4"/>